<dbReference type="InterPro" id="IPR002797">
    <property type="entry name" value="Polysacc_synth"/>
</dbReference>
<evidence type="ECO:0000313" key="8">
    <source>
        <dbReference type="Proteomes" id="UP000293952"/>
    </source>
</evidence>
<gene>
    <name evidence="7" type="ORF">ERX46_00315</name>
</gene>
<feature type="transmembrane region" description="Helical" evidence="6">
    <location>
        <begin position="464"/>
        <end position="484"/>
    </location>
</feature>
<evidence type="ECO:0000256" key="1">
    <source>
        <dbReference type="ARBA" id="ARBA00004651"/>
    </source>
</evidence>
<feature type="transmembrane region" description="Helical" evidence="6">
    <location>
        <begin position="315"/>
        <end position="332"/>
    </location>
</feature>
<keyword evidence="2" id="KW-1003">Cell membrane</keyword>
<feature type="transmembrane region" description="Helical" evidence="6">
    <location>
        <begin position="12"/>
        <end position="29"/>
    </location>
</feature>
<feature type="transmembrane region" description="Helical" evidence="6">
    <location>
        <begin position="151"/>
        <end position="174"/>
    </location>
</feature>
<reference evidence="7 8" key="1">
    <citation type="submission" date="2019-02" db="EMBL/GenBank/DDBJ databases">
        <title>Genome sequence of the sea-ice species Brumimicrobium glaciale.</title>
        <authorList>
            <person name="Bowman J.P."/>
        </authorList>
    </citation>
    <scope>NUCLEOTIDE SEQUENCE [LARGE SCALE GENOMIC DNA]</scope>
    <source>
        <strain evidence="7 8">IC156</strain>
    </source>
</reference>
<dbReference type="PANTHER" id="PTHR30250">
    <property type="entry name" value="PST FAMILY PREDICTED COLANIC ACID TRANSPORTER"/>
    <property type="match status" value="1"/>
</dbReference>
<evidence type="ECO:0000256" key="3">
    <source>
        <dbReference type="ARBA" id="ARBA00022692"/>
    </source>
</evidence>
<feature type="transmembrane region" description="Helical" evidence="6">
    <location>
        <begin position="410"/>
        <end position="429"/>
    </location>
</feature>
<evidence type="ECO:0000313" key="7">
    <source>
        <dbReference type="EMBL" id="RYM35468.1"/>
    </source>
</evidence>
<protein>
    <submittedName>
        <fullName evidence="7">Polysaccharide biosynthesis protein</fullName>
    </submittedName>
</protein>
<feature type="transmembrane region" description="Helical" evidence="6">
    <location>
        <begin position="224"/>
        <end position="241"/>
    </location>
</feature>
<dbReference type="Proteomes" id="UP000293952">
    <property type="component" value="Unassembled WGS sequence"/>
</dbReference>
<feature type="transmembrane region" description="Helical" evidence="6">
    <location>
        <begin position="276"/>
        <end position="294"/>
    </location>
</feature>
<proteinExistence type="predicted"/>
<feature type="transmembrane region" description="Helical" evidence="6">
    <location>
        <begin position="120"/>
        <end position="139"/>
    </location>
</feature>
<comment type="subcellular location">
    <subcellularLocation>
        <location evidence="1">Cell membrane</location>
        <topology evidence="1">Multi-pass membrane protein</topology>
    </subcellularLocation>
</comment>
<dbReference type="RefSeq" id="WP_130091835.1">
    <property type="nucleotide sequence ID" value="NZ_SETE01000001.1"/>
</dbReference>
<comment type="caution">
    <text evidence="7">The sequence shown here is derived from an EMBL/GenBank/DDBJ whole genome shotgun (WGS) entry which is preliminary data.</text>
</comment>
<keyword evidence="4 6" id="KW-1133">Transmembrane helix</keyword>
<dbReference type="AlphaFoldDB" id="A0A4Q4KPL0"/>
<evidence type="ECO:0000256" key="5">
    <source>
        <dbReference type="ARBA" id="ARBA00023136"/>
    </source>
</evidence>
<feature type="transmembrane region" description="Helical" evidence="6">
    <location>
        <begin position="352"/>
        <end position="369"/>
    </location>
</feature>
<dbReference type="EMBL" id="SETE01000001">
    <property type="protein sequence ID" value="RYM35468.1"/>
    <property type="molecule type" value="Genomic_DNA"/>
</dbReference>
<feature type="transmembrane region" description="Helical" evidence="6">
    <location>
        <begin position="381"/>
        <end position="404"/>
    </location>
</feature>
<evidence type="ECO:0000256" key="6">
    <source>
        <dbReference type="SAM" id="Phobius"/>
    </source>
</evidence>
<evidence type="ECO:0000256" key="2">
    <source>
        <dbReference type="ARBA" id="ARBA00022475"/>
    </source>
</evidence>
<keyword evidence="8" id="KW-1185">Reference proteome</keyword>
<dbReference type="PANTHER" id="PTHR30250:SF11">
    <property type="entry name" value="O-ANTIGEN TRANSPORTER-RELATED"/>
    <property type="match status" value="1"/>
</dbReference>
<feature type="transmembrane region" description="Helical" evidence="6">
    <location>
        <begin position="90"/>
        <end position="114"/>
    </location>
</feature>
<dbReference type="OrthoDB" id="9814608at2"/>
<dbReference type="InterPro" id="IPR050833">
    <property type="entry name" value="Poly_Biosynth_Transport"/>
</dbReference>
<dbReference type="Pfam" id="PF01943">
    <property type="entry name" value="Polysacc_synt"/>
    <property type="match status" value="1"/>
</dbReference>
<keyword evidence="5 6" id="KW-0472">Membrane</keyword>
<organism evidence="7 8">
    <name type="scientific">Brumimicrobium glaciale</name>
    <dbReference type="NCBI Taxonomy" id="200475"/>
    <lineage>
        <taxon>Bacteria</taxon>
        <taxon>Pseudomonadati</taxon>
        <taxon>Bacteroidota</taxon>
        <taxon>Flavobacteriia</taxon>
        <taxon>Flavobacteriales</taxon>
        <taxon>Crocinitomicaceae</taxon>
        <taxon>Brumimicrobium</taxon>
    </lineage>
</organism>
<feature type="transmembrane region" description="Helical" evidence="6">
    <location>
        <begin position="180"/>
        <end position="203"/>
    </location>
</feature>
<feature type="transmembrane region" description="Helical" evidence="6">
    <location>
        <begin position="49"/>
        <end position="69"/>
    </location>
</feature>
<accession>A0A4Q4KPL0</accession>
<keyword evidence="3 6" id="KW-0812">Transmembrane</keyword>
<evidence type="ECO:0000256" key="4">
    <source>
        <dbReference type="ARBA" id="ARBA00022989"/>
    </source>
</evidence>
<dbReference type="GO" id="GO:0005886">
    <property type="term" value="C:plasma membrane"/>
    <property type="evidence" value="ECO:0007669"/>
    <property type="project" value="UniProtKB-SubCell"/>
</dbReference>
<sequence>MSNPLKKLAGQTAVYGLSSIVGRLLNYLLVPLYVSVFIKTSDYGVISELYAWIAFLMVLLTFGMETAFFKFLSDNPENKDKIFRNSMLSIVIINAIFLLLILIFNGVIADALLFPDNPEYIILLSVIVVIDATSALPLAKLRAEDRAKKFVVVQLTGIGINIGLNLILMLFVFQPEAENAAVGIRFILIANLIASLVKPAILYKDFISLKWIWDTQLLRSMFKYSFPLALAGFAFIINETVDRILLKHLTYQNSIGEFTTEAALTFAESQVGIYSASYKLAMLVTIFLQAYRYAAEPFFFAQSKSKDRNKTYVKVMNYFVGAVFLSFLGVSLNLDIFKYFIPNPAYWEGLRIVPILLLANVFSGIYINQSIWYKLSGQTKFGAYIAMGGAALTLTLNFIFIPIYGYMACAWATFIVYGAQMVVSYWLGQKHYPIPYNLRKFSLYSIVAISIYFIFTWIDLEAGILQFVIHNLFILLYVGLVFWMEKPKAVAKSS</sequence>
<name>A0A4Q4KPL0_9FLAO</name>
<feature type="transmembrane region" description="Helical" evidence="6">
    <location>
        <begin position="441"/>
        <end position="458"/>
    </location>
</feature>